<protein>
    <submittedName>
        <fullName evidence="1">Uncharacterized protein</fullName>
    </submittedName>
</protein>
<name>A0A239DQJ8_9ACTN</name>
<evidence type="ECO:0000313" key="1">
    <source>
        <dbReference type="EMBL" id="SNS33864.1"/>
    </source>
</evidence>
<dbReference type="AlphaFoldDB" id="A0A239DQJ8"/>
<accession>A0A239DQJ8</accession>
<sequence>MTGIGNRIPTTAEVREDIGSTGRDRWFVGFRFRTPRGSVGRQFFVVGEAADAEDAVAIAMARASLPRSRGAREDDAEIDGVEVRLLRWNPLGWVYLTRSCA</sequence>
<keyword evidence="2" id="KW-1185">Reference proteome</keyword>
<reference evidence="1 2" key="1">
    <citation type="submission" date="2017-06" db="EMBL/GenBank/DDBJ databases">
        <authorList>
            <person name="Kim H.J."/>
            <person name="Triplett B.A."/>
        </authorList>
    </citation>
    <scope>NUCLEOTIDE SEQUENCE [LARGE SCALE GENOMIC DNA]</scope>
    <source>
        <strain evidence="1 2">CGMCC 4.1858</strain>
    </source>
</reference>
<organism evidence="1 2">
    <name type="scientific">Actinacidiphila glaucinigra</name>
    <dbReference type="NCBI Taxonomy" id="235986"/>
    <lineage>
        <taxon>Bacteria</taxon>
        <taxon>Bacillati</taxon>
        <taxon>Actinomycetota</taxon>
        <taxon>Actinomycetes</taxon>
        <taxon>Kitasatosporales</taxon>
        <taxon>Streptomycetaceae</taxon>
        <taxon>Actinacidiphila</taxon>
    </lineage>
</organism>
<proteinExistence type="predicted"/>
<dbReference type="Proteomes" id="UP000198280">
    <property type="component" value="Unassembled WGS sequence"/>
</dbReference>
<dbReference type="OrthoDB" id="4235390at2"/>
<evidence type="ECO:0000313" key="2">
    <source>
        <dbReference type="Proteomes" id="UP000198280"/>
    </source>
</evidence>
<gene>
    <name evidence="1" type="ORF">SAMN05216252_10575</name>
</gene>
<dbReference type="RefSeq" id="WP_089223661.1">
    <property type="nucleotide sequence ID" value="NZ_FZOF01000005.1"/>
</dbReference>
<dbReference type="EMBL" id="FZOF01000005">
    <property type="protein sequence ID" value="SNS33864.1"/>
    <property type="molecule type" value="Genomic_DNA"/>
</dbReference>